<dbReference type="PANTHER" id="PTHR43968">
    <property type="match status" value="1"/>
</dbReference>
<dbReference type="GO" id="GO:0005737">
    <property type="term" value="C:cytoplasm"/>
    <property type="evidence" value="ECO:0007669"/>
    <property type="project" value="TreeGrafter"/>
</dbReference>
<feature type="domain" description="GST N-terminal" evidence="1">
    <location>
        <begin position="1"/>
        <end position="89"/>
    </location>
</feature>
<dbReference type="PROSITE" id="PS50404">
    <property type="entry name" value="GST_NTER"/>
    <property type="match status" value="1"/>
</dbReference>
<protein>
    <submittedName>
        <fullName evidence="2">Glutathione S-transferase</fullName>
    </submittedName>
</protein>
<dbReference type="Gene3D" id="3.40.30.10">
    <property type="entry name" value="Glutaredoxin"/>
    <property type="match status" value="1"/>
</dbReference>
<organism evidence="2 3">
    <name type="scientific">Parasphingorhabdus marina DSM 22363</name>
    <dbReference type="NCBI Taxonomy" id="1123272"/>
    <lineage>
        <taxon>Bacteria</taxon>
        <taxon>Pseudomonadati</taxon>
        <taxon>Pseudomonadota</taxon>
        <taxon>Alphaproteobacteria</taxon>
        <taxon>Sphingomonadales</taxon>
        <taxon>Sphingomonadaceae</taxon>
        <taxon>Parasphingorhabdus</taxon>
    </lineage>
</organism>
<name>A0A1N6D098_9SPHN</name>
<dbReference type="RefSeq" id="WP_204244746.1">
    <property type="nucleotide sequence ID" value="NZ_FSQW01000001.1"/>
</dbReference>
<keyword evidence="2" id="KW-0808">Transferase</keyword>
<dbReference type="InterPro" id="IPR004045">
    <property type="entry name" value="Glutathione_S-Trfase_N"/>
</dbReference>
<reference evidence="3" key="1">
    <citation type="submission" date="2016-11" db="EMBL/GenBank/DDBJ databases">
        <authorList>
            <person name="Varghese N."/>
            <person name="Submissions S."/>
        </authorList>
    </citation>
    <scope>NUCLEOTIDE SEQUENCE [LARGE SCALE GENOMIC DNA]</scope>
    <source>
        <strain evidence="3">DSM 22363</strain>
    </source>
</reference>
<dbReference type="InterPro" id="IPR050983">
    <property type="entry name" value="GST_Omega/HSP26"/>
</dbReference>
<accession>A0A1N6D098</accession>
<dbReference type="EMBL" id="FSQW01000001">
    <property type="protein sequence ID" value="SIN64123.1"/>
    <property type="molecule type" value="Genomic_DNA"/>
</dbReference>
<dbReference type="GO" id="GO:0016740">
    <property type="term" value="F:transferase activity"/>
    <property type="evidence" value="ECO:0007669"/>
    <property type="project" value="UniProtKB-KW"/>
</dbReference>
<dbReference type="InterPro" id="IPR036249">
    <property type="entry name" value="Thioredoxin-like_sf"/>
</dbReference>
<dbReference type="InterPro" id="IPR036282">
    <property type="entry name" value="Glutathione-S-Trfase_C_sf"/>
</dbReference>
<dbReference type="SUPFAM" id="SSF47616">
    <property type="entry name" value="GST C-terminal domain-like"/>
    <property type="match status" value="1"/>
</dbReference>
<dbReference type="Proteomes" id="UP000185192">
    <property type="component" value="Unassembled WGS sequence"/>
</dbReference>
<dbReference type="STRING" id="1123272.SAMN02745824_1348"/>
<evidence type="ECO:0000313" key="3">
    <source>
        <dbReference type="Proteomes" id="UP000185192"/>
    </source>
</evidence>
<dbReference type="AlphaFoldDB" id="A0A1N6D098"/>
<keyword evidence="3" id="KW-1185">Reference proteome</keyword>
<dbReference type="PANTHER" id="PTHR43968:SF6">
    <property type="entry name" value="GLUTATHIONE S-TRANSFERASE OMEGA"/>
    <property type="match status" value="1"/>
</dbReference>
<dbReference type="SUPFAM" id="SSF52833">
    <property type="entry name" value="Thioredoxin-like"/>
    <property type="match status" value="1"/>
</dbReference>
<sequence length="243" mass="27922">MMKLFYSPFHTFIHKVLVTAHECGHWDDIDFIPTFPFKNLDGEDQGDAYSIAALNPLDKVPTLATETGQVIFGSQAICEYLDANTKARNMYPEPGPKRWDAITCLALGDTIFETTVQMVAEQWQEPEQWNMRVFESLWPKYIRSLDRLDKQAAGWTDFDIGHASLLHAISYLGFRAEFYEAKDPIHPDFRWRDGRPALSDWFDAAVERPSVKAHYNVDFAGDTSAERCQQAVRDILALQKEQR</sequence>
<proteinExistence type="predicted"/>
<evidence type="ECO:0000313" key="2">
    <source>
        <dbReference type="EMBL" id="SIN64123.1"/>
    </source>
</evidence>
<gene>
    <name evidence="2" type="ORF">SAMN02745824_1348</name>
</gene>
<dbReference type="Gene3D" id="1.20.1050.10">
    <property type="match status" value="1"/>
</dbReference>
<evidence type="ECO:0000259" key="1">
    <source>
        <dbReference type="PROSITE" id="PS50404"/>
    </source>
</evidence>
<dbReference type="Pfam" id="PF13409">
    <property type="entry name" value="GST_N_2"/>
    <property type="match status" value="1"/>
</dbReference>